<name>A0ACC3DEY6_9PEZI</name>
<keyword evidence="2" id="KW-1185">Reference proteome</keyword>
<gene>
    <name evidence="1" type="ORF">LTS18_001508</name>
</gene>
<evidence type="ECO:0000313" key="1">
    <source>
        <dbReference type="EMBL" id="KAK3066763.1"/>
    </source>
</evidence>
<accession>A0ACC3DEY6</accession>
<dbReference type="Proteomes" id="UP001186974">
    <property type="component" value="Unassembled WGS sequence"/>
</dbReference>
<evidence type="ECO:0000313" key="2">
    <source>
        <dbReference type="Proteomes" id="UP001186974"/>
    </source>
</evidence>
<organism evidence="1 2">
    <name type="scientific">Coniosporium uncinatum</name>
    <dbReference type="NCBI Taxonomy" id="93489"/>
    <lineage>
        <taxon>Eukaryota</taxon>
        <taxon>Fungi</taxon>
        <taxon>Dikarya</taxon>
        <taxon>Ascomycota</taxon>
        <taxon>Pezizomycotina</taxon>
        <taxon>Dothideomycetes</taxon>
        <taxon>Dothideomycetes incertae sedis</taxon>
        <taxon>Coniosporium</taxon>
    </lineage>
</organism>
<proteinExistence type="predicted"/>
<comment type="caution">
    <text evidence="1">The sequence shown here is derived from an EMBL/GenBank/DDBJ whole genome shotgun (WGS) entry which is preliminary data.</text>
</comment>
<reference evidence="1" key="1">
    <citation type="submission" date="2024-09" db="EMBL/GenBank/DDBJ databases">
        <title>Black Yeasts Isolated from many extreme environments.</title>
        <authorList>
            <person name="Coleine C."/>
            <person name="Stajich J.E."/>
            <person name="Selbmann L."/>
        </authorList>
    </citation>
    <scope>NUCLEOTIDE SEQUENCE</scope>
    <source>
        <strain evidence="1">CCFEE 5737</strain>
    </source>
</reference>
<dbReference type="EMBL" id="JAWDJW010005726">
    <property type="protein sequence ID" value="KAK3066763.1"/>
    <property type="molecule type" value="Genomic_DNA"/>
</dbReference>
<sequence length="77" mass="8531">MSEQAIIQQADSALHMDLSKYNAHLTKQSPDDKTPFADLMIECSDGATFWVHKIVVCSQSEYIRNHRATASGMDSSA</sequence>
<protein>
    <submittedName>
        <fullName evidence="1">Uncharacterized protein</fullName>
    </submittedName>
</protein>